<dbReference type="InterPro" id="IPR002397">
    <property type="entry name" value="Cyt_P450_B"/>
</dbReference>
<dbReference type="Proteomes" id="UP000502706">
    <property type="component" value="Chromosome"/>
</dbReference>
<comment type="similarity">
    <text evidence="1 2">Belongs to the cytochrome P450 family.</text>
</comment>
<dbReference type="PRINTS" id="PR00385">
    <property type="entry name" value="P450"/>
</dbReference>
<dbReference type="GO" id="GO:0020037">
    <property type="term" value="F:heme binding"/>
    <property type="evidence" value="ECO:0007669"/>
    <property type="project" value="InterPro"/>
</dbReference>
<keyword evidence="2" id="KW-0479">Metal-binding</keyword>
<dbReference type="GO" id="GO:0005506">
    <property type="term" value="F:iron ion binding"/>
    <property type="evidence" value="ECO:0007669"/>
    <property type="project" value="InterPro"/>
</dbReference>
<keyword evidence="2" id="KW-0349">Heme</keyword>
<dbReference type="InterPro" id="IPR001128">
    <property type="entry name" value="Cyt_P450"/>
</dbReference>
<accession>A0A6G8Q111</accession>
<keyword evidence="2" id="KW-0503">Monooxygenase</keyword>
<protein>
    <submittedName>
        <fullName evidence="3">Cytochrome P450</fullName>
    </submittedName>
</protein>
<organism evidence="3 4">
    <name type="scientific">Rubrobacter marinus</name>
    <dbReference type="NCBI Taxonomy" id="2653852"/>
    <lineage>
        <taxon>Bacteria</taxon>
        <taxon>Bacillati</taxon>
        <taxon>Actinomycetota</taxon>
        <taxon>Rubrobacteria</taxon>
        <taxon>Rubrobacterales</taxon>
        <taxon>Rubrobacteraceae</taxon>
        <taxon>Rubrobacter</taxon>
    </lineage>
</organism>
<name>A0A6G8Q111_9ACTN</name>
<gene>
    <name evidence="3" type="ORF">GBA65_18175</name>
</gene>
<keyword evidence="4" id="KW-1185">Reference proteome</keyword>
<dbReference type="EMBL" id="CP045121">
    <property type="protein sequence ID" value="QIN80128.1"/>
    <property type="molecule type" value="Genomic_DNA"/>
</dbReference>
<keyword evidence="2" id="KW-0408">Iron</keyword>
<dbReference type="CDD" id="cd11037">
    <property type="entry name" value="CYP199A2-like"/>
    <property type="match status" value="1"/>
</dbReference>
<dbReference type="PRINTS" id="PR00359">
    <property type="entry name" value="BP450"/>
</dbReference>
<evidence type="ECO:0000256" key="1">
    <source>
        <dbReference type="ARBA" id="ARBA00010617"/>
    </source>
</evidence>
<dbReference type="GO" id="GO:0004497">
    <property type="term" value="F:monooxygenase activity"/>
    <property type="evidence" value="ECO:0007669"/>
    <property type="project" value="UniProtKB-KW"/>
</dbReference>
<evidence type="ECO:0000313" key="3">
    <source>
        <dbReference type="EMBL" id="QIN80128.1"/>
    </source>
</evidence>
<dbReference type="InterPro" id="IPR036396">
    <property type="entry name" value="Cyt_P450_sf"/>
</dbReference>
<dbReference type="RefSeq" id="WP_166397804.1">
    <property type="nucleotide sequence ID" value="NZ_CP045121.1"/>
</dbReference>
<dbReference type="PANTHER" id="PTHR46696">
    <property type="entry name" value="P450, PUTATIVE (EUROFUNG)-RELATED"/>
    <property type="match status" value="1"/>
</dbReference>
<dbReference type="Pfam" id="PF00067">
    <property type="entry name" value="p450"/>
    <property type="match status" value="1"/>
</dbReference>
<sequence length="397" mass="43725">MSPQAAYPSSDVDLFSDEALADPYPYYERLREAGTAVYLESIDVWALPRYAEVRAAAADWATFSNAGIALTPEMNEASAGTVLGADPPVHEERRRTLDYGLSPRLLRQHAQASIEQRTEEIVGAALARGHFDAVADLAHAVPASVVIDLIGLPQEGRDRLAAFADGTFNALGPANERTFAGMATFGELFEYLSTVATPDRLMPGSMGMTIYEAADRGEIPHESCVSLMASYVAAGLDTTIHAISSAIWLFARYPDQWDLVREDPDSAIPMALNEVLRIESPIPYFGRRVTRDHDLGDATLPEGAQVMLMYGSANRDERKYREPERFDVSRNPTDHLAFGHGIHRCAGQGLARMEFVAVMKHLARGVRRFEIEGEPERHLNNDLRGLSRLPVSVEKSL</sequence>
<dbReference type="KEGG" id="rmar:GBA65_18175"/>
<dbReference type="InterPro" id="IPR017972">
    <property type="entry name" value="Cyt_P450_CS"/>
</dbReference>
<evidence type="ECO:0000256" key="2">
    <source>
        <dbReference type="RuleBase" id="RU000461"/>
    </source>
</evidence>
<dbReference type="PROSITE" id="PS00086">
    <property type="entry name" value="CYTOCHROME_P450"/>
    <property type="match status" value="1"/>
</dbReference>
<dbReference type="GO" id="GO:0016705">
    <property type="term" value="F:oxidoreductase activity, acting on paired donors, with incorporation or reduction of molecular oxygen"/>
    <property type="evidence" value="ECO:0007669"/>
    <property type="project" value="InterPro"/>
</dbReference>
<dbReference type="AlphaFoldDB" id="A0A6G8Q111"/>
<dbReference type="SUPFAM" id="SSF48264">
    <property type="entry name" value="Cytochrome P450"/>
    <property type="match status" value="1"/>
</dbReference>
<dbReference type="Gene3D" id="1.10.630.10">
    <property type="entry name" value="Cytochrome P450"/>
    <property type="match status" value="1"/>
</dbReference>
<keyword evidence="2" id="KW-0560">Oxidoreductase</keyword>
<reference evidence="3 4" key="1">
    <citation type="submission" date="2019-10" db="EMBL/GenBank/DDBJ databases">
        <title>Rubrobacter sp nov SCSIO 52915 isolated from a deep-sea sediment in the South China Sea.</title>
        <authorList>
            <person name="Chen R.W."/>
        </authorList>
    </citation>
    <scope>NUCLEOTIDE SEQUENCE [LARGE SCALE GENOMIC DNA]</scope>
    <source>
        <strain evidence="3 4">SCSIO 52915</strain>
    </source>
</reference>
<dbReference type="PANTHER" id="PTHR46696:SF1">
    <property type="entry name" value="CYTOCHROME P450 YJIB-RELATED"/>
    <property type="match status" value="1"/>
</dbReference>
<evidence type="ECO:0000313" key="4">
    <source>
        <dbReference type="Proteomes" id="UP000502706"/>
    </source>
</evidence>
<proteinExistence type="inferred from homology"/>